<feature type="compositionally biased region" description="Polar residues" evidence="8">
    <location>
        <begin position="446"/>
        <end position="459"/>
    </location>
</feature>
<evidence type="ECO:0000256" key="7">
    <source>
        <dbReference type="SAM" id="Coils"/>
    </source>
</evidence>
<dbReference type="InterPro" id="IPR050576">
    <property type="entry name" value="Cilia_flagella_integrity"/>
</dbReference>
<dbReference type="Gene3D" id="3.80.10.10">
    <property type="entry name" value="Ribonuclease Inhibitor"/>
    <property type="match status" value="2"/>
</dbReference>
<evidence type="ECO:0000256" key="4">
    <source>
        <dbReference type="ARBA" id="ARBA00022737"/>
    </source>
</evidence>
<dbReference type="PANTHER" id="PTHR45973:SF9">
    <property type="entry name" value="LEUCINE-RICH REPEAT-CONTAINING PROTEIN 46"/>
    <property type="match status" value="1"/>
</dbReference>
<dbReference type="Proteomes" id="UP000749559">
    <property type="component" value="Unassembled WGS sequence"/>
</dbReference>
<dbReference type="OrthoDB" id="1904536at2759"/>
<feature type="compositionally biased region" description="Basic and acidic residues" evidence="8">
    <location>
        <begin position="571"/>
        <end position="581"/>
    </location>
</feature>
<feature type="compositionally biased region" description="Polar residues" evidence="8">
    <location>
        <begin position="66"/>
        <end position="75"/>
    </location>
</feature>
<dbReference type="SMART" id="SM00365">
    <property type="entry name" value="LRR_SD22"/>
    <property type="match status" value="4"/>
</dbReference>
<dbReference type="InterPro" id="IPR032675">
    <property type="entry name" value="LRR_dom_sf"/>
</dbReference>
<dbReference type="AlphaFoldDB" id="A0A8S4P467"/>
<keyword evidence="6" id="KW-0966">Cell projection</keyword>
<evidence type="ECO:0000256" key="6">
    <source>
        <dbReference type="ARBA" id="ARBA00023273"/>
    </source>
</evidence>
<dbReference type="Pfam" id="PF14580">
    <property type="entry name" value="LRR_9"/>
    <property type="match status" value="1"/>
</dbReference>
<feature type="region of interest" description="Disordered" evidence="8">
    <location>
        <begin position="534"/>
        <end position="581"/>
    </location>
</feature>
<comment type="caution">
    <text evidence="9">The sequence shown here is derived from an EMBL/GenBank/DDBJ whole genome shotgun (WGS) entry which is preliminary data.</text>
</comment>
<evidence type="ECO:0000256" key="1">
    <source>
        <dbReference type="ARBA" id="ARBA00004138"/>
    </source>
</evidence>
<comment type="similarity">
    <text evidence="2">Belongs to the DNAAF1 family.</text>
</comment>
<keyword evidence="3" id="KW-0433">Leucine-rich repeat</keyword>
<evidence type="ECO:0000313" key="9">
    <source>
        <dbReference type="EMBL" id="CAH1787692.1"/>
    </source>
</evidence>
<keyword evidence="7" id="KW-0175">Coiled coil</keyword>
<dbReference type="SUPFAM" id="SSF52075">
    <property type="entry name" value="Outer arm dynein light chain 1"/>
    <property type="match status" value="1"/>
</dbReference>
<comment type="subcellular location">
    <subcellularLocation>
        <location evidence="1">Cell projection</location>
        <location evidence="1">Cilium</location>
    </subcellularLocation>
</comment>
<sequence length="617" mass="69993">MPLIEVIEETSHAPEKVNSTKILIEDDTNENPEPNHVEDVTIGKNKSELIEDVRFEKSVPILIEDVTTSSKQPADNKTIDETGSKDNTTPLVATGSGDGDPPKDKQEKDEENKAKEKNYPRLTKKFLKQHCKDLKLYMTPALNDVLYLHYKGIGKIECLEEYTGLKCLWLECNGIRTIENLEGQQELRCLYLQQNVIHKLENLEPLQRLDTLNVCNNQIQKIENIACLPVLHTLQISHNRLKYAADLEELADCPELGVLDISHNKIDDIEIIDVLEKVKNLRVLTMMGNPVIKKIKNYRKTMTVRLKELTYLDDRPVFPKDRACAEAWAKGGVEAEKKERDEWVNRERRKIKESVDALLEIRQRAEADRLEKAIKEQNEKEGRPDEPVVVDKEKVDWLYGTVDDPSGERKMQEDQQQTEKTLEEMPVITGRSQQEDDSIFSKQKKSPGSSSNDFLSQIVSDRVKEPLEPTGQTLITEIPDEEIEEITASDATQSHPSDLPDLEDVNVEDIQQTAQTSATYKPIIEVMEDFEDISINNQSQTGSQRLSQSNTTGAPGNNQSEQLLQNLQKATSDDKDHNNVTVKDVEKTLQEKIWDLAANAGSTADRPPIDDELEGLD</sequence>
<feature type="compositionally biased region" description="Basic and acidic residues" evidence="8">
    <location>
        <begin position="100"/>
        <end position="117"/>
    </location>
</feature>
<evidence type="ECO:0000256" key="8">
    <source>
        <dbReference type="SAM" id="MobiDB-lite"/>
    </source>
</evidence>
<feature type="region of interest" description="Disordered" evidence="8">
    <location>
        <begin position="66"/>
        <end position="117"/>
    </location>
</feature>
<dbReference type="GO" id="GO:0035082">
    <property type="term" value="P:axoneme assembly"/>
    <property type="evidence" value="ECO:0007669"/>
    <property type="project" value="TreeGrafter"/>
</dbReference>
<dbReference type="PROSITE" id="PS51450">
    <property type="entry name" value="LRR"/>
    <property type="match status" value="4"/>
</dbReference>
<dbReference type="InterPro" id="IPR001611">
    <property type="entry name" value="Leu-rich_rpt"/>
</dbReference>
<evidence type="ECO:0000256" key="5">
    <source>
        <dbReference type="ARBA" id="ARBA00023069"/>
    </source>
</evidence>
<feature type="coiled-coil region" evidence="7">
    <location>
        <begin position="348"/>
        <end position="380"/>
    </location>
</feature>
<evidence type="ECO:0000256" key="2">
    <source>
        <dbReference type="ARBA" id="ARBA00006453"/>
    </source>
</evidence>
<organism evidence="9 10">
    <name type="scientific">Owenia fusiformis</name>
    <name type="common">Polychaete worm</name>
    <dbReference type="NCBI Taxonomy" id="6347"/>
    <lineage>
        <taxon>Eukaryota</taxon>
        <taxon>Metazoa</taxon>
        <taxon>Spiralia</taxon>
        <taxon>Lophotrochozoa</taxon>
        <taxon>Annelida</taxon>
        <taxon>Polychaeta</taxon>
        <taxon>Sedentaria</taxon>
        <taxon>Canalipalpata</taxon>
        <taxon>Sabellida</taxon>
        <taxon>Oweniida</taxon>
        <taxon>Oweniidae</taxon>
        <taxon>Owenia</taxon>
    </lineage>
</organism>
<dbReference type="EMBL" id="CAIIXF020000006">
    <property type="protein sequence ID" value="CAH1787692.1"/>
    <property type="molecule type" value="Genomic_DNA"/>
</dbReference>
<feature type="compositionally biased region" description="Basic and acidic residues" evidence="8">
    <location>
        <begin position="33"/>
        <end position="46"/>
    </location>
</feature>
<feature type="region of interest" description="Disordered" evidence="8">
    <location>
        <begin position="597"/>
        <end position="617"/>
    </location>
</feature>
<evidence type="ECO:0008006" key="11">
    <source>
        <dbReference type="Google" id="ProtNLM"/>
    </source>
</evidence>
<feature type="compositionally biased region" description="Low complexity" evidence="8">
    <location>
        <begin position="557"/>
        <end position="568"/>
    </location>
</feature>
<name>A0A8S4P467_OWEFU</name>
<keyword evidence="10" id="KW-1185">Reference proteome</keyword>
<keyword evidence="5" id="KW-0969">Cilium</keyword>
<protein>
    <recommendedName>
        <fullName evidence="11">Dynein assembly factor 1, axonemal homolog</fullName>
    </recommendedName>
</protein>
<dbReference type="GO" id="GO:0005930">
    <property type="term" value="C:axoneme"/>
    <property type="evidence" value="ECO:0007669"/>
    <property type="project" value="TreeGrafter"/>
</dbReference>
<evidence type="ECO:0000256" key="3">
    <source>
        <dbReference type="ARBA" id="ARBA00022614"/>
    </source>
</evidence>
<dbReference type="GO" id="GO:0070840">
    <property type="term" value="F:dynein complex binding"/>
    <property type="evidence" value="ECO:0007669"/>
    <property type="project" value="TreeGrafter"/>
</dbReference>
<dbReference type="FunFam" id="3.80.10.10:FF:000166">
    <property type="entry name" value="Dynein assembly factor 1, axonemal"/>
    <property type="match status" value="1"/>
</dbReference>
<reference evidence="9" key="1">
    <citation type="submission" date="2022-03" db="EMBL/GenBank/DDBJ databases">
        <authorList>
            <person name="Martin C."/>
        </authorList>
    </citation>
    <scope>NUCLEOTIDE SEQUENCE</scope>
</reference>
<evidence type="ECO:0000313" key="10">
    <source>
        <dbReference type="Proteomes" id="UP000749559"/>
    </source>
</evidence>
<feature type="compositionally biased region" description="Acidic residues" evidence="8">
    <location>
        <begin position="478"/>
        <end position="487"/>
    </location>
</feature>
<accession>A0A8S4P467</accession>
<dbReference type="PANTHER" id="PTHR45973">
    <property type="entry name" value="PROTEIN PHOSPHATASE 1 REGULATORY SUBUNIT SDS22-RELATED"/>
    <property type="match status" value="1"/>
</dbReference>
<dbReference type="FunFam" id="3.80.10.10:FF:000331">
    <property type="entry name" value="Dynein assembly factor 1, axonemal homolog"/>
    <property type="match status" value="1"/>
</dbReference>
<feature type="compositionally biased region" description="Polar residues" evidence="8">
    <location>
        <begin position="534"/>
        <end position="556"/>
    </location>
</feature>
<keyword evidence="4" id="KW-0677">Repeat</keyword>
<gene>
    <name evidence="9" type="ORF">OFUS_LOCUS13338</name>
</gene>
<feature type="region of interest" description="Disordered" evidence="8">
    <location>
        <begin position="10"/>
        <end position="46"/>
    </location>
</feature>
<proteinExistence type="inferred from homology"/>
<feature type="region of interest" description="Disordered" evidence="8">
    <location>
        <begin position="400"/>
        <end position="516"/>
    </location>
</feature>